<dbReference type="PANTHER" id="PTHR30535">
    <property type="entry name" value="VITAMIN B12-BINDING PROTEIN"/>
    <property type="match status" value="1"/>
</dbReference>
<accession>A0ABV5PHF0</accession>
<dbReference type="RefSeq" id="WP_345222559.1">
    <property type="nucleotide sequence ID" value="NZ_BAAAXE010000013.1"/>
</dbReference>
<dbReference type="Gene3D" id="3.40.50.1980">
    <property type="entry name" value="Nitrogenase molybdenum iron protein domain"/>
    <property type="match status" value="2"/>
</dbReference>
<protein>
    <submittedName>
        <fullName evidence="4">ABC transporter substrate-binding protein</fullName>
    </submittedName>
</protein>
<evidence type="ECO:0000313" key="4">
    <source>
        <dbReference type="EMBL" id="MFB9522509.1"/>
    </source>
</evidence>
<evidence type="ECO:0000256" key="1">
    <source>
        <dbReference type="ARBA" id="ARBA00008814"/>
    </source>
</evidence>
<feature type="domain" description="Fe/B12 periplasmic-binding" evidence="3">
    <location>
        <begin position="61"/>
        <end position="330"/>
    </location>
</feature>
<evidence type="ECO:0000259" key="3">
    <source>
        <dbReference type="PROSITE" id="PS50983"/>
    </source>
</evidence>
<name>A0ABV5PHF0_STRCM</name>
<gene>
    <name evidence="4" type="ORF">ACFFTU_21415</name>
</gene>
<sequence length="330" mass="35610">MPVRRARTALVIAAALLPLTACGSGQQDRGQDEPQAASAKGFPYTVENCGVKTTFTKAPERALPMNQHATEVLLELGLAKSVTGTAYLDDKVLPKYAADYAKIPVVAEEYPSKEKLLAADPDFVYGGYASAFDAKQGRSREDLAKSGIRTRLNIEYCTKGSSAVDDIYREVAETGRTFGVGERADTWVAAAKKTVADTEARLKGVRPVSVFAYDSGDKTASTTGGKGIANEMITRAGGRNVMADVPKSFTDASWEQVVTRKPDVIMIIDYGSTTVEQKKKRLLEDPALQDVPAVRNKKFAVMPLSELVVGVRAPAAIERLARQLHPELAK</sequence>
<evidence type="ECO:0000313" key="5">
    <source>
        <dbReference type="Proteomes" id="UP001589718"/>
    </source>
</evidence>
<comment type="similarity">
    <text evidence="1">Belongs to the bacterial solute-binding protein 8 family.</text>
</comment>
<feature type="chain" id="PRO_5046909057" evidence="2">
    <location>
        <begin position="24"/>
        <end position="330"/>
    </location>
</feature>
<dbReference type="Proteomes" id="UP001589718">
    <property type="component" value="Unassembled WGS sequence"/>
</dbReference>
<comment type="caution">
    <text evidence="4">The sequence shown here is derived from an EMBL/GenBank/DDBJ whole genome shotgun (WGS) entry which is preliminary data.</text>
</comment>
<dbReference type="InterPro" id="IPR050902">
    <property type="entry name" value="ABC_Transporter_SBP"/>
</dbReference>
<dbReference type="PROSITE" id="PS50983">
    <property type="entry name" value="FE_B12_PBP"/>
    <property type="match status" value="1"/>
</dbReference>
<keyword evidence="5" id="KW-1185">Reference proteome</keyword>
<keyword evidence="2" id="KW-0732">Signal</keyword>
<evidence type="ECO:0000256" key="2">
    <source>
        <dbReference type="SAM" id="SignalP"/>
    </source>
</evidence>
<dbReference type="SUPFAM" id="SSF53807">
    <property type="entry name" value="Helical backbone' metal receptor"/>
    <property type="match status" value="1"/>
</dbReference>
<dbReference type="Pfam" id="PF01497">
    <property type="entry name" value="Peripla_BP_2"/>
    <property type="match status" value="1"/>
</dbReference>
<dbReference type="CDD" id="cd01148">
    <property type="entry name" value="TroA_a"/>
    <property type="match status" value="1"/>
</dbReference>
<dbReference type="EMBL" id="JBHMCR010000010">
    <property type="protein sequence ID" value="MFB9522509.1"/>
    <property type="molecule type" value="Genomic_DNA"/>
</dbReference>
<reference evidence="4 5" key="1">
    <citation type="submission" date="2024-09" db="EMBL/GenBank/DDBJ databases">
        <authorList>
            <person name="Sun Q."/>
            <person name="Mori K."/>
        </authorList>
    </citation>
    <scope>NUCLEOTIDE SEQUENCE [LARGE SCALE GENOMIC DNA]</scope>
    <source>
        <strain evidence="4 5">JCM 4362</strain>
    </source>
</reference>
<organism evidence="4 5">
    <name type="scientific">Streptomyces cremeus</name>
    <dbReference type="NCBI Taxonomy" id="66881"/>
    <lineage>
        <taxon>Bacteria</taxon>
        <taxon>Bacillati</taxon>
        <taxon>Actinomycetota</taxon>
        <taxon>Actinomycetes</taxon>
        <taxon>Kitasatosporales</taxon>
        <taxon>Streptomycetaceae</taxon>
        <taxon>Streptomyces</taxon>
    </lineage>
</organism>
<dbReference type="InterPro" id="IPR002491">
    <property type="entry name" value="ABC_transptr_periplasmic_BD"/>
</dbReference>
<feature type="signal peptide" evidence="2">
    <location>
        <begin position="1"/>
        <end position="23"/>
    </location>
</feature>
<proteinExistence type="inferred from homology"/>
<dbReference type="PANTHER" id="PTHR30535:SF7">
    <property type="entry name" value="IRON(III) DICITRATE-BINDING PROTEIN"/>
    <property type="match status" value="1"/>
</dbReference>